<evidence type="ECO:0000256" key="14">
    <source>
        <dbReference type="PIRSR" id="PIRSR000171-1"/>
    </source>
</evidence>
<dbReference type="Pfam" id="PF02910">
    <property type="entry name" value="Succ_DH_flav_C"/>
    <property type="match status" value="1"/>
</dbReference>
<dbReference type="GO" id="GO:0005886">
    <property type="term" value="C:plasma membrane"/>
    <property type="evidence" value="ECO:0007669"/>
    <property type="project" value="UniProtKB-SubCell"/>
</dbReference>
<dbReference type="SUPFAM" id="SSF51905">
    <property type="entry name" value="FAD/NAD(P)-binding domain"/>
    <property type="match status" value="1"/>
</dbReference>
<keyword evidence="9 18" id="KW-0249">Electron transport</keyword>
<dbReference type="SUPFAM" id="SSF46977">
    <property type="entry name" value="Succinate dehydrogenase/fumarate reductase flavoprotein C-terminal domain"/>
    <property type="match status" value="1"/>
</dbReference>
<comment type="caution">
    <text evidence="21">The sequence shown here is derived from an EMBL/GenBank/DDBJ whole genome shotgun (WGS) entry which is preliminary data.</text>
</comment>
<dbReference type="NCBIfam" id="TIGR01812">
    <property type="entry name" value="sdhA_frdA_Gneg"/>
    <property type="match status" value="1"/>
</dbReference>
<dbReference type="EC" id="1.3.5.1" evidence="4 18"/>
<comment type="catalytic activity">
    <reaction evidence="12 18">
        <text>a quinone + succinate = fumarate + a quinol</text>
        <dbReference type="Rhea" id="RHEA:40523"/>
        <dbReference type="ChEBI" id="CHEBI:24646"/>
        <dbReference type="ChEBI" id="CHEBI:29806"/>
        <dbReference type="ChEBI" id="CHEBI:30031"/>
        <dbReference type="ChEBI" id="CHEBI:132124"/>
        <dbReference type="EC" id="1.3.5.1"/>
    </reaction>
</comment>
<dbReference type="InterPro" id="IPR015939">
    <property type="entry name" value="Fum_Rdtase/Succ_DH_flav-like_C"/>
</dbReference>
<evidence type="ECO:0000259" key="20">
    <source>
        <dbReference type="Pfam" id="PF02910"/>
    </source>
</evidence>
<evidence type="ECO:0000256" key="6">
    <source>
        <dbReference type="ARBA" id="ARBA00022448"/>
    </source>
</evidence>
<proteinExistence type="inferred from homology"/>
<reference evidence="21 22" key="1">
    <citation type="submission" date="2017-01" db="EMBL/GenBank/DDBJ databases">
        <title>Novel large sulfur bacteria in the metagenomes of groundwater-fed chemosynthetic microbial mats in the Lake Huron basin.</title>
        <authorList>
            <person name="Sharrar A.M."/>
            <person name="Flood B.E."/>
            <person name="Bailey J.V."/>
            <person name="Jones D.S."/>
            <person name="Biddanda B."/>
            <person name="Ruberg S.A."/>
            <person name="Marcus D.N."/>
            <person name="Dick G.J."/>
        </authorList>
    </citation>
    <scope>NUCLEOTIDE SEQUENCE [LARGE SCALE GENOMIC DNA]</scope>
    <source>
        <strain evidence="21">A7</strain>
    </source>
</reference>
<dbReference type="NCBIfam" id="TIGR01816">
    <property type="entry name" value="sdhA_forward"/>
    <property type="match status" value="1"/>
</dbReference>
<dbReference type="InterPro" id="IPR027477">
    <property type="entry name" value="Succ_DH/fumarate_Rdtase_cat_sf"/>
</dbReference>
<feature type="binding site" evidence="15">
    <location>
        <position position="402"/>
    </location>
    <ligand>
        <name>substrate</name>
    </ligand>
</feature>
<keyword evidence="11 18" id="KW-0472">Membrane</keyword>
<keyword evidence="8 16" id="KW-0274">FAD</keyword>
<evidence type="ECO:0000256" key="12">
    <source>
        <dbReference type="ARBA" id="ARBA00049220"/>
    </source>
</evidence>
<feature type="binding site" evidence="15">
    <location>
        <position position="246"/>
    </location>
    <ligand>
        <name>substrate</name>
    </ligand>
</feature>
<dbReference type="PROSITE" id="PS00504">
    <property type="entry name" value="FRD_SDH_FAD_BINDING"/>
    <property type="match status" value="1"/>
</dbReference>
<dbReference type="FunFam" id="1.20.58.100:FF:000001">
    <property type="entry name" value="Succinate dehydrogenase flavoprotein subunit (SdhA)"/>
    <property type="match status" value="1"/>
</dbReference>
<feature type="binding site" evidence="16">
    <location>
        <begin position="18"/>
        <end position="23"/>
    </location>
    <ligand>
        <name>FAD</name>
        <dbReference type="ChEBI" id="CHEBI:57692"/>
    </ligand>
</feature>
<protein>
    <recommendedName>
        <fullName evidence="5 13">Succinate dehydrogenase flavoprotein subunit</fullName>
        <ecNumber evidence="4 18">1.3.5.1</ecNumber>
    </recommendedName>
</protein>
<feature type="binding site" evidence="16">
    <location>
        <position position="225"/>
    </location>
    <ligand>
        <name>FAD</name>
        <dbReference type="ChEBI" id="CHEBI:57692"/>
    </ligand>
</feature>
<evidence type="ECO:0000256" key="1">
    <source>
        <dbReference type="ARBA" id="ARBA00004515"/>
    </source>
</evidence>
<feature type="active site" description="Proton acceptor" evidence="14">
    <location>
        <position position="290"/>
    </location>
</feature>
<dbReference type="EMBL" id="MTEI01000001">
    <property type="protein sequence ID" value="OQW90257.1"/>
    <property type="molecule type" value="Genomic_DNA"/>
</dbReference>
<evidence type="ECO:0000256" key="18">
    <source>
        <dbReference type="RuleBase" id="RU362051"/>
    </source>
</evidence>
<dbReference type="GO" id="GO:0006099">
    <property type="term" value="P:tricarboxylic acid cycle"/>
    <property type="evidence" value="ECO:0007669"/>
    <property type="project" value="UniProtKB-UniRule"/>
</dbReference>
<evidence type="ECO:0000313" key="22">
    <source>
        <dbReference type="Proteomes" id="UP000192505"/>
    </source>
</evidence>
<dbReference type="PANTHER" id="PTHR11632:SF51">
    <property type="entry name" value="SUCCINATE DEHYDROGENASE [UBIQUINONE] FLAVOPROTEIN SUBUNIT, MITOCHONDRIAL"/>
    <property type="match status" value="1"/>
</dbReference>
<dbReference type="GO" id="GO:0022900">
    <property type="term" value="P:electron transport chain"/>
    <property type="evidence" value="ECO:0007669"/>
    <property type="project" value="UniProtKB-UniRule"/>
</dbReference>
<evidence type="ECO:0000256" key="5">
    <source>
        <dbReference type="ARBA" id="ARBA00019965"/>
    </source>
</evidence>
<dbReference type="Gene3D" id="1.20.58.100">
    <property type="entry name" value="Fumarate reductase/succinate dehydrogenase flavoprotein-like, C-terminal domain"/>
    <property type="match status" value="1"/>
</dbReference>
<dbReference type="InterPro" id="IPR003953">
    <property type="entry name" value="FAD-dep_OxRdtase_2_FAD-bd"/>
</dbReference>
<dbReference type="GO" id="GO:0009061">
    <property type="term" value="P:anaerobic respiration"/>
    <property type="evidence" value="ECO:0007669"/>
    <property type="project" value="TreeGrafter"/>
</dbReference>
<evidence type="ECO:0000256" key="4">
    <source>
        <dbReference type="ARBA" id="ARBA00012792"/>
    </source>
</evidence>
<gene>
    <name evidence="21" type="ORF">BWK72_00550</name>
</gene>
<evidence type="ECO:0000256" key="17">
    <source>
        <dbReference type="PIRSR" id="PIRSR611281-4"/>
    </source>
</evidence>
<accession>A0A1W9KZU4</accession>
<evidence type="ECO:0000256" key="13">
    <source>
        <dbReference type="NCBIfam" id="TIGR01816"/>
    </source>
</evidence>
<dbReference type="GO" id="GO:0050660">
    <property type="term" value="F:flavin adenine dinucleotide binding"/>
    <property type="evidence" value="ECO:0007669"/>
    <property type="project" value="UniProtKB-UniRule"/>
</dbReference>
<dbReference type="Gene3D" id="3.90.700.10">
    <property type="entry name" value="Succinate dehydrogenase/fumarate reductase flavoprotein, catalytic domain"/>
    <property type="match status" value="1"/>
</dbReference>
<dbReference type="UniPathway" id="UPA00223">
    <property type="reaction ID" value="UER01005"/>
</dbReference>
<organism evidence="21 22">
    <name type="scientific">Rhodoferax ferrireducens</name>
    <dbReference type="NCBI Taxonomy" id="192843"/>
    <lineage>
        <taxon>Bacteria</taxon>
        <taxon>Pseudomonadati</taxon>
        <taxon>Pseudomonadota</taxon>
        <taxon>Betaproteobacteria</taxon>
        <taxon>Burkholderiales</taxon>
        <taxon>Comamonadaceae</taxon>
        <taxon>Rhodoferax</taxon>
    </lineage>
</organism>
<feature type="binding site" evidence="16">
    <location>
        <begin position="41"/>
        <end position="56"/>
    </location>
    <ligand>
        <name>FAD</name>
        <dbReference type="ChEBI" id="CHEBI:57692"/>
    </ligand>
</feature>
<comment type="subcellular location">
    <subcellularLocation>
        <location evidence="1 18">Cell inner membrane</location>
        <topology evidence="1 18">Peripheral membrane protein</topology>
        <orientation evidence="1 18">Cytoplasmic side</orientation>
    </subcellularLocation>
</comment>
<keyword evidence="10 18" id="KW-0560">Oxidoreductase</keyword>
<evidence type="ECO:0000256" key="8">
    <source>
        <dbReference type="ARBA" id="ARBA00022827"/>
    </source>
</evidence>
<dbReference type="InterPro" id="IPR030664">
    <property type="entry name" value="SdhA/FrdA/AprA"/>
</dbReference>
<evidence type="ECO:0000256" key="2">
    <source>
        <dbReference type="ARBA" id="ARBA00004894"/>
    </source>
</evidence>
<comment type="pathway">
    <text evidence="2 18">Carbohydrate metabolism; tricarboxylic acid cycle; fumarate from succinate (bacterial route): step 1/1.</text>
</comment>
<comment type="cofactor">
    <cofactor evidence="16">
        <name>FAD</name>
        <dbReference type="ChEBI" id="CHEBI:57692"/>
    </cofactor>
    <text evidence="16">Flavinylated by SdhE, about 5% flavinylation occurs in the absence of SdhE.</text>
</comment>
<dbReference type="FunFam" id="3.90.700.10:FF:000001">
    <property type="entry name" value="Mitochondrial succinate dehydrogenase flavoprotein subunit"/>
    <property type="match status" value="1"/>
</dbReference>
<keyword evidence="7 16" id="KW-0285">Flavoprotein</keyword>
<evidence type="ECO:0000256" key="10">
    <source>
        <dbReference type="ARBA" id="ARBA00023002"/>
    </source>
</evidence>
<evidence type="ECO:0000259" key="19">
    <source>
        <dbReference type="Pfam" id="PF00890"/>
    </source>
</evidence>
<evidence type="ECO:0000256" key="3">
    <source>
        <dbReference type="ARBA" id="ARBA00008040"/>
    </source>
</evidence>
<evidence type="ECO:0000313" key="21">
    <source>
        <dbReference type="EMBL" id="OQW90257.1"/>
    </source>
</evidence>
<dbReference type="Gene3D" id="3.50.50.60">
    <property type="entry name" value="FAD/NAD(P)-binding domain"/>
    <property type="match status" value="1"/>
</dbReference>
<dbReference type="Pfam" id="PF00890">
    <property type="entry name" value="FAD_binding_2"/>
    <property type="match status" value="1"/>
</dbReference>
<evidence type="ECO:0000256" key="7">
    <source>
        <dbReference type="ARBA" id="ARBA00022630"/>
    </source>
</evidence>
<feature type="modified residue" description="Tele-8alpha-FAD histidine" evidence="17">
    <location>
        <position position="49"/>
    </location>
</feature>
<dbReference type="InterPro" id="IPR036188">
    <property type="entry name" value="FAD/NAD-bd_sf"/>
</dbReference>
<dbReference type="PANTHER" id="PTHR11632">
    <property type="entry name" value="SUCCINATE DEHYDROGENASE 2 FLAVOPROTEIN SUBUNIT"/>
    <property type="match status" value="1"/>
</dbReference>
<name>A0A1W9KZU4_9BURK</name>
<dbReference type="InterPro" id="IPR003952">
    <property type="entry name" value="FRD_SDH_FAD_BS"/>
</dbReference>
<keyword evidence="6 18" id="KW-0813">Transport</keyword>
<comment type="similarity">
    <text evidence="3 18">Belongs to the FAD-dependent oxidoreductase 2 family. FRD/SDH subfamily.</text>
</comment>
<dbReference type="Proteomes" id="UP000192505">
    <property type="component" value="Unassembled WGS sequence"/>
</dbReference>
<dbReference type="InterPro" id="IPR011281">
    <property type="entry name" value="Succ_DH_flav_su_fwd"/>
</dbReference>
<evidence type="ECO:0000256" key="15">
    <source>
        <dbReference type="PIRSR" id="PIRSR611281-2"/>
    </source>
</evidence>
<feature type="domain" description="Fumarate reductase/succinate dehydrogenase flavoprotein-like C-terminal" evidence="20">
    <location>
        <begin position="464"/>
        <end position="600"/>
    </location>
</feature>
<evidence type="ECO:0000256" key="16">
    <source>
        <dbReference type="PIRSR" id="PIRSR611281-3"/>
    </source>
</evidence>
<evidence type="ECO:0000256" key="11">
    <source>
        <dbReference type="ARBA" id="ARBA00023136"/>
    </source>
</evidence>
<keyword evidence="18" id="KW-1003">Cell membrane</keyword>
<feature type="binding site" evidence="16">
    <location>
        <position position="391"/>
    </location>
    <ligand>
        <name>FAD</name>
        <dbReference type="ChEBI" id="CHEBI:57692"/>
    </ligand>
</feature>
<dbReference type="GO" id="GO:0008177">
    <property type="term" value="F:succinate dehydrogenase (quinone) activity"/>
    <property type="evidence" value="ECO:0007669"/>
    <property type="project" value="UniProtKB-EC"/>
</dbReference>
<feature type="domain" description="FAD-dependent oxidoreductase 2 FAD-binding" evidence="19">
    <location>
        <begin position="13"/>
        <end position="408"/>
    </location>
</feature>
<dbReference type="InterPro" id="IPR014006">
    <property type="entry name" value="Succ_Dhase_FrdA_Gneg"/>
</dbReference>
<dbReference type="AlphaFoldDB" id="A0A1W9KZU4"/>
<dbReference type="InterPro" id="IPR037099">
    <property type="entry name" value="Fum_R/Succ_DH_flav-like_C_sf"/>
</dbReference>
<feature type="binding site" evidence="16">
    <location>
        <begin position="407"/>
        <end position="408"/>
    </location>
    <ligand>
        <name>FAD</name>
        <dbReference type="ChEBI" id="CHEBI:57692"/>
    </ligand>
</feature>
<dbReference type="SUPFAM" id="SSF56425">
    <property type="entry name" value="Succinate dehydrogenase/fumarate reductase flavoprotein, catalytic domain"/>
    <property type="match status" value="1"/>
</dbReference>
<dbReference type="Gene3D" id="4.10.80.40">
    <property type="entry name" value="succinate dehydrogenase protein domain"/>
    <property type="match status" value="1"/>
</dbReference>
<evidence type="ECO:0000256" key="9">
    <source>
        <dbReference type="ARBA" id="ARBA00022982"/>
    </source>
</evidence>
<keyword evidence="18" id="KW-0816">Tricarboxylic acid cycle</keyword>
<dbReference type="PIRSF" id="PIRSF000171">
    <property type="entry name" value="SDHA_APRA_LASPO"/>
    <property type="match status" value="1"/>
</dbReference>
<feature type="binding site" evidence="15">
    <location>
        <position position="357"/>
    </location>
    <ligand>
        <name>substrate</name>
    </ligand>
</feature>
<dbReference type="PRINTS" id="PR00411">
    <property type="entry name" value="PNDRDTASEI"/>
</dbReference>
<dbReference type="GO" id="GO:0009055">
    <property type="term" value="F:electron transfer activity"/>
    <property type="evidence" value="ECO:0007669"/>
    <property type="project" value="TreeGrafter"/>
</dbReference>
<sequence>MTATSKLTTRKFDVVIVGAGGSGMSASLRLSNAGLNVAVLTKVFPTRSHTVAAQGGIGASLGNMAEDNWHYHFYDTIKGSDWLGDQDAIEFMCREATQVVYELEHFGMPFDRNADGTIYQRPFGGHTANYGEKPVQRACAAADRTGHAMLHTLYQQNVKAHTNFFVEWMALDLIRDAEGDVVGVTALEMETGEVHVLRAKTVLLATGGAGRIFAASTNAFINTGDGLGIAARSDIPLQDMEFWQFHPTGVAGAGVLLTEGCRGEGAILRNSAGERFMERYAPTLKDLAPRDFVSRCMDQEIKEGRGCGPNKNYINLDMTHLGAETIAKRLPSVFEIGHNFANVDITKESIPVVPTIHYQMGGIPTNIYGQVVTPDGQGSQKVVNGLYAVGECACVSVHGANRLGTNSLLDIVVFGRAAGKHIVQFNNENDTYKPVPENGADISLERLNRLDTSTSGEYAQVVADEIRNTMQTHASVFRTQASMDEGVVKIAAMRDRVKNITLADKSKIFNTARIEALEVDNMIEAAQATMVSAAARHECRGAHTVLDYDRPADDATCPLGRDDVNWMKHTLWDRQTNSLSYKPVNLKPLTVASVPPKVRTF</sequence>
<keyword evidence="18" id="KW-0997">Cell inner membrane</keyword>
<feature type="binding site" evidence="15">
    <location>
        <position position="258"/>
    </location>
    <ligand>
        <name>substrate</name>
    </ligand>
</feature>